<gene>
    <name evidence="7" type="ORF">SAMN04515678_11655</name>
</gene>
<evidence type="ECO:0000259" key="6">
    <source>
        <dbReference type="Pfam" id="PF01699"/>
    </source>
</evidence>
<keyword evidence="8" id="KW-1185">Reference proteome</keyword>
<evidence type="ECO:0000256" key="2">
    <source>
        <dbReference type="ARBA" id="ARBA00022692"/>
    </source>
</evidence>
<evidence type="ECO:0000256" key="1">
    <source>
        <dbReference type="ARBA" id="ARBA00004141"/>
    </source>
</evidence>
<evidence type="ECO:0000256" key="4">
    <source>
        <dbReference type="ARBA" id="ARBA00023136"/>
    </source>
</evidence>
<organism evidence="7 8">
    <name type="scientific">Roseivivax sediminis</name>
    <dbReference type="NCBI Taxonomy" id="936889"/>
    <lineage>
        <taxon>Bacteria</taxon>
        <taxon>Pseudomonadati</taxon>
        <taxon>Pseudomonadota</taxon>
        <taxon>Alphaproteobacteria</taxon>
        <taxon>Rhodobacterales</taxon>
        <taxon>Roseobacteraceae</taxon>
        <taxon>Roseivivax</taxon>
    </lineage>
</organism>
<feature type="transmembrane region" description="Helical" evidence="5">
    <location>
        <begin position="76"/>
        <end position="94"/>
    </location>
</feature>
<dbReference type="Gene3D" id="1.20.1420.30">
    <property type="entry name" value="NCX, central ion-binding region"/>
    <property type="match status" value="1"/>
</dbReference>
<evidence type="ECO:0000256" key="5">
    <source>
        <dbReference type="SAM" id="Phobius"/>
    </source>
</evidence>
<reference evidence="7 8" key="1">
    <citation type="submission" date="2016-10" db="EMBL/GenBank/DDBJ databases">
        <authorList>
            <person name="Varghese N."/>
            <person name="Submissions S."/>
        </authorList>
    </citation>
    <scope>NUCLEOTIDE SEQUENCE [LARGE SCALE GENOMIC DNA]</scope>
    <source>
        <strain evidence="8">YIM D21,KCTC 23444,ACCC 10710</strain>
    </source>
</reference>
<feature type="transmembrane region" description="Helical" evidence="5">
    <location>
        <begin position="125"/>
        <end position="142"/>
    </location>
</feature>
<accession>A0A1I2DCP0</accession>
<feature type="transmembrane region" description="Helical" evidence="5">
    <location>
        <begin position="103"/>
        <end position="119"/>
    </location>
</feature>
<keyword evidence="4 5" id="KW-0472">Membrane</keyword>
<dbReference type="PANTHER" id="PTHR10846">
    <property type="entry name" value="SODIUM/POTASSIUM/CALCIUM EXCHANGER"/>
    <property type="match status" value="1"/>
</dbReference>
<dbReference type="OrthoDB" id="9794225at2"/>
<dbReference type="Proteomes" id="UP000325289">
    <property type="component" value="Unassembled WGS sequence"/>
</dbReference>
<dbReference type="PANTHER" id="PTHR10846:SF8">
    <property type="entry name" value="INNER MEMBRANE PROTEIN YRBG"/>
    <property type="match status" value="1"/>
</dbReference>
<dbReference type="GO" id="GO:0008273">
    <property type="term" value="F:calcium, potassium:sodium antiporter activity"/>
    <property type="evidence" value="ECO:0007669"/>
    <property type="project" value="TreeGrafter"/>
</dbReference>
<dbReference type="InterPro" id="IPR004481">
    <property type="entry name" value="K/Na/Ca-exchanger"/>
</dbReference>
<protein>
    <submittedName>
        <fullName evidence="7">Cation:H+ antiporter</fullName>
    </submittedName>
</protein>
<dbReference type="GO" id="GO:0005886">
    <property type="term" value="C:plasma membrane"/>
    <property type="evidence" value="ECO:0007669"/>
    <property type="project" value="TreeGrafter"/>
</dbReference>
<dbReference type="NCBIfam" id="TIGR00367">
    <property type="entry name" value="calcium/sodium antiporter"/>
    <property type="match status" value="1"/>
</dbReference>
<dbReference type="GO" id="GO:0006874">
    <property type="term" value="P:intracellular calcium ion homeostasis"/>
    <property type="evidence" value="ECO:0007669"/>
    <property type="project" value="TreeGrafter"/>
</dbReference>
<name>A0A1I2DCP0_9RHOB</name>
<dbReference type="InterPro" id="IPR044880">
    <property type="entry name" value="NCX_ion-bd_dom_sf"/>
</dbReference>
<dbReference type="InterPro" id="IPR004837">
    <property type="entry name" value="NaCa_Exmemb"/>
</dbReference>
<keyword evidence="2 5" id="KW-0812">Transmembrane</keyword>
<feature type="domain" description="Sodium/calcium exchanger membrane region" evidence="6">
    <location>
        <begin position="3"/>
        <end position="140"/>
    </location>
</feature>
<evidence type="ECO:0000313" key="8">
    <source>
        <dbReference type="Proteomes" id="UP000325289"/>
    </source>
</evidence>
<feature type="transmembrane region" description="Helical" evidence="5">
    <location>
        <begin position="232"/>
        <end position="253"/>
    </location>
</feature>
<dbReference type="AlphaFoldDB" id="A0A1I2DCP0"/>
<comment type="subcellular location">
    <subcellularLocation>
        <location evidence="1">Membrane</location>
        <topology evidence="1">Multi-pass membrane protein</topology>
    </subcellularLocation>
</comment>
<dbReference type="GO" id="GO:0005262">
    <property type="term" value="F:calcium channel activity"/>
    <property type="evidence" value="ECO:0007669"/>
    <property type="project" value="TreeGrafter"/>
</dbReference>
<feature type="transmembrane region" description="Helical" evidence="5">
    <location>
        <begin position="259"/>
        <end position="277"/>
    </location>
</feature>
<feature type="domain" description="Sodium/calcium exchanger membrane region" evidence="6">
    <location>
        <begin position="165"/>
        <end position="302"/>
    </location>
</feature>
<feature type="transmembrane region" description="Helical" evidence="5">
    <location>
        <begin position="163"/>
        <end position="182"/>
    </location>
</feature>
<dbReference type="Pfam" id="PF01699">
    <property type="entry name" value="Na_Ca_ex"/>
    <property type="match status" value="2"/>
</dbReference>
<dbReference type="RefSeq" id="WP_149758213.1">
    <property type="nucleotide sequence ID" value="NZ_FOMS01000016.1"/>
</dbReference>
<dbReference type="EMBL" id="FOMS01000016">
    <property type="protein sequence ID" value="SFE78229.1"/>
    <property type="molecule type" value="Genomic_DNA"/>
</dbReference>
<evidence type="ECO:0000313" key="7">
    <source>
        <dbReference type="EMBL" id="SFE78229.1"/>
    </source>
</evidence>
<evidence type="ECO:0000256" key="3">
    <source>
        <dbReference type="ARBA" id="ARBA00022989"/>
    </source>
</evidence>
<proteinExistence type="predicted"/>
<sequence length="304" mass="30378">MDILLLALGLAALLGGGELLVSGAVTLAQRFRVPPMVIGLTLVGFGTSAPELFTSLNAALTGRPGIAVGNVVGSNIANILLIVGLSALLAPIAVDRARLSRDAGWLFAATAGGLALAALPVVGRLPAACLVLGLAAFLITTVRSGASTVAEAPAPAGARAVPAALRFTAGLALTLAGAVLLVDGATGLARAFGVSEAVIGLTLVAVGTSLPELVTSLLAARRGHGEVALGNVIGSNIFNLLGILGITALVSPLPVDPQIARFDVWIMAGATLLLVLFARTGRRIARTEGAALLALYAAYLWALA</sequence>
<keyword evidence="3 5" id="KW-1133">Transmembrane helix</keyword>